<proteinExistence type="inferred from homology"/>
<evidence type="ECO:0000256" key="5">
    <source>
        <dbReference type="ARBA" id="ARBA00022927"/>
    </source>
</evidence>
<feature type="non-terminal residue" evidence="6">
    <location>
        <position position="1"/>
    </location>
</feature>
<dbReference type="InterPro" id="IPR037363">
    <property type="entry name" value="Sec13/Seh1_fam"/>
</dbReference>
<evidence type="ECO:0000256" key="1">
    <source>
        <dbReference type="ARBA" id="ARBA00010102"/>
    </source>
</evidence>
<keyword evidence="5" id="KW-0653">Protein transport</keyword>
<reference evidence="6" key="1">
    <citation type="submission" date="2015-07" db="EMBL/GenBank/DDBJ databases">
        <title>Adaptation to a free-living lifestyle via gene acquisitions in the diplomonad Trepomonas sp. PC1.</title>
        <authorList>
            <person name="Xu F."/>
            <person name="Jerlstrom-Hultqvist J."/>
            <person name="Kolisko M."/>
            <person name="Simpson A.G.B."/>
            <person name="Roger A.J."/>
            <person name="Svard S.G."/>
            <person name="Andersson J.O."/>
        </authorList>
    </citation>
    <scope>NUCLEOTIDE SEQUENCE</scope>
    <source>
        <strain evidence="6">PC1</strain>
    </source>
</reference>
<dbReference type="InterPro" id="IPR015943">
    <property type="entry name" value="WD40/YVTN_repeat-like_dom_sf"/>
</dbReference>
<dbReference type="Gene3D" id="2.130.10.10">
    <property type="entry name" value="YVTN repeat-like/Quinoprotein amine dehydrogenase"/>
    <property type="match status" value="1"/>
</dbReference>
<evidence type="ECO:0000313" key="6">
    <source>
        <dbReference type="EMBL" id="JAP94025.1"/>
    </source>
</evidence>
<gene>
    <name evidence="6" type="ORF">TPC1_13471</name>
</gene>
<keyword evidence="3" id="KW-0853">WD repeat</keyword>
<name>A0A146KED1_9EUKA</name>
<evidence type="ECO:0000256" key="4">
    <source>
        <dbReference type="ARBA" id="ARBA00022737"/>
    </source>
</evidence>
<evidence type="ECO:0000256" key="3">
    <source>
        <dbReference type="ARBA" id="ARBA00022574"/>
    </source>
</evidence>
<dbReference type="GO" id="GO:0005198">
    <property type="term" value="F:structural molecule activity"/>
    <property type="evidence" value="ECO:0007669"/>
    <property type="project" value="InterPro"/>
</dbReference>
<protein>
    <submittedName>
        <fullName evidence="6">Sec13</fullName>
    </submittedName>
</protein>
<sequence>FTSSQAVPYNLNLPTDILDMETDQLDDYMAAGCGDSNVYIYRLDQSQDSNKLQHMATLKGHTAPIIAVRWLSLKHGRVLVSADSNGQIFMHREQQQAFVKLSSIDLHQNITDMAVTDSTLVVSTLESIQFFNISQLQLNLKDCQVVDIKLAISICACEFKQKLQVLVGTFDCKVLLLQDRQIQNLKFVKQFQKPVRSVQLQQDLMSEQLMCCILADNLVIGRLEGQQIAIQKEYEVDRGVKSRFNVTGRVVGVVNEDGITKLVDV</sequence>
<accession>A0A146KED1</accession>
<dbReference type="SUPFAM" id="SSF50978">
    <property type="entry name" value="WD40 repeat-like"/>
    <property type="match status" value="1"/>
</dbReference>
<dbReference type="InterPro" id="IPR036322">
    <property type="entry name" value="WD40_repeat_dom_sf"/>
</dbReference>
<keyword evidence="4" id="KW-0677">Repeat</keyword>
<dbReference type="AlphaFoldDB" id="A0A146KED1"/>
<organism evidence="6">
    <name type="scientific">Trepomonas sp. PC1</name>
    <dbReference type="NCBI Taxonomy" id="1076344"/>
    <lineage>
        <taxon>Eukaryota</taxon>
        <taxon>Metamonada</taxon>
        <taxon>Diplomonadida</taxon>
        <taxon>Hexamitidae</taxon>
        <taxon>Hexamitinae</taxon>
        <taxon>Trepomonas</taxon>
    </lineage>
</organism>
<dbReference type="InterPro" id="IPR001680">
    <property type="entry name" value="WD40_rpt"/>
</dbReference>
<dbReference type="SMART" id="SM00320">
    <property type="entry name" value="WD40"/>
    <property type="match status" value="2"/>
</dbReference>
<dbReference type="PANTHER" id="PTHR11024">
    <property type="entry name" value="NUCLEAR PORE COMPLEX PROTEIN SEC13 / SEH1 FAMILY MEMBER"/>
    <property type="match status" value="1"/>
</dbReference>
<dbReference type="GO" id="GO:0031080">
    <property type="term" value="C:nuclear pore outer ring"/>
    <property type="evidence" value="ECO:0007669"/>
    <property type="project" value="TreeGrafter"/>
</dbReference>
<dbReference type="GO" id="GO:0015031">
    <property type="term" value="P:protein transport"/>
    <property type="evidence" value="ECO:0007669"/>
    <property type="project" value="UniProtKB-KW"/>
</dbReference>
<dbReference type="EMBL" id="GDID01002581">
    <property type="protein sequence ID" value="JAP94025.1"/>
    <property type="molecule type" value="Transcribed_RNA"/>
</dbReference>
<evidence type="ECO:0000256" key="2">
    <source>
        <dbReference type="ARBA" id="ARBA00022448"/>
    </source>
</evidence>
<keyword evidence="2" id="KW-0813">Transport</keyword>
<comment type="similarity">
    <text evidence="1">Belongs to the WD repeat SEC13 family.</text>
</comment>